<comment type="caution">
    <text evidence="1">The sequence shown here is derived from an EMBL/GenBank/DDBJ whole genome shotgun (WGS) entry which is preliminary data.</text>
</comment>
<evidence type="ECO:0000313" key="2">
    <source>
        <dbReference type="Proteomes" id="UP000836387"/>
    </source>
</evidence>
<reference evidence="1" key="1">
    <citation type="submission" date="2020-04" db="EMBL/GenBank/DDBJ databases">
        <authorList>
            <person name="Broberg M."/>
        </authorList>
    </citation>
    <scope>NUCLEOTIDE SEQUENCE</scope>
</reference>
<gene>
    <name evidence="1" type="ORF">CRV2_00013217</name>
</gene>
<protein>
    <submittedName>
        <fullName evidence="1">Uncharacterized protein</fullName>
    </submittedName>
</protein>
<name>A0ACA9U1F7_BIOOC</name>
<dbReference type="Proteomes" id="UP000836387">
    <property type="component" value="Unassembled WGS sequence"/>
</dbReference>
<sequence>MKIYESAGQKQLKAYEEVIKGNKADTKIVDVAEDLNKYGQNGAFLNVRKNNEYKCVDSEIMIHDLKQLLNFGSPEIGFSMETVGRMVTTVVSPAGSNQIINRGTYDKEGRFVVWQDAFKENDKAPSNKKVPLNEMGMQNFIATAGDKTKNFKVAFLMDVQNKEFWGITRQSYNDKMQPFEQVLTFQHGTPQFERFMGSPNINSKFYYFINHHNAIGNKTPEKVIVIPKQVENSGGKLTVALVFK</sequence>
<proteinExistence type="predicted"/>
<keyword evidence="2" id="KW-1185">Reference proteome</keyword>
<accession>A0ACA9U1F7</accession>
<organism evidence="1 2">
    <name type="scientific">Clonostachys rosea f. rosea IK726</name>
    <dbReference type="NCBI Taxonomy" id="1349383"/>
    <lineage>
        <taxon>Eukaryota</taxon>
        <taxon>Fungi</taxon>
        <taxon>Dikarya</taxon>
        <taxon>Ascomycota</taxon>
        <taxon>Pezizomycotina</taxon>
        <taxon>Sordariomycetes</taxon>
        <taxon>Hypocreomycetidae</taxon>
        <taxon>Hypocreales</taxon>
        <taxon>Bionectriaceae</taxon>
        <taxon>Clonostachys</taxon>
    </lineage>
</organism>
<evidence type="ECO:0000313" key="1">
    <source>
        <dbReference type="EMBL" id="CAG9947105.1"/>
    </source>
</evidence>
<dbReference type="EMBL" id="CADEHS020000011">
    <property type="protein sequence ID" value="CAG9947105.1"/>
    <property type="molecule type" value="Genomic_DNA"/>
</dbReference>
<reference evidence="1" key="2">
    <citation type="submission" date="2021-10" db="EMBL/GenBank/DDBJ databases">
        <authorList>
            <person name="Piombo E."/>
        </authorList>
    </citation>
    <scope>NUCLEOTIDE SEQUENCE</scope>
</reference>